<keyword evidence="2" id="KW-1185">Reference proteome</keyword>
<evidence type="ECO:0000313" key="2">
    <source>
        <dbReference type="Proteomes" id="UP000191901"/>
    </source>
</evidence>
<name>A0A1Z3HNM1_9CYAN</name>
<protein>
    <submittedName>
        <fullName evidence="1">Uncharacterized protein</fullName>
    </submittedName>
</protein>
<dbReference type="AlphaFoldDB" id="A0A1Z3HNM1"/>
<organism evidence="1 2">
    <name type="scientific">Halomicronema hongdechloris C2206</name>
    <dbReference type="NCBI Taxonomy" id="1641165"/>
    <lineage>
        <taxon>Bacteria</taxon>
        <taxon>Bacillati</taxon>
        <taxon>Cyanobacteriota</taxon>
        <taxon>Cyanophyceae</taxon>
        <taxon>Nodosilineales</taxon>
        <taxon>Nodosilineaceae</taxon>
        <taxon>Halomicronema</taxon>
    </lineage>
</organism>
<gene>
    <name evidence="1" type="ORF">XM38_027110</name>
</gene>
<evidence type="ECO:0000313" key="1">
    <source>
        <dbReference type="EMBL" id="ASC71757.1"/>
    </source>
</evidence>
<reference evidence="1 2" key="1">
    <citation type="journal article" date="2016" name="Biochim. Biophys. Acta">
        <title>Characterization of red-shifted phycobilisomes isolated from the chlorophyll f-containing cyanobacterium Halomicronema hongdechloris.</title>
        <authorList>
            <person name="Li Y."/>
            <person name="Lin Y."/>
            <person name="Garvey C.J."/>
            <person name="Birch D."/>
            <person name="Corkery R.W."/>
            <person name="Loughlin P.C."/>
            <person name="Scheer H."/>
            <person name="Willows R.D."/>
            <person name="Chen M."/>
        </authorList>
    </citation>
    <scope>NUCLEOTIDE SEQUENCE [LARGE SCALE GENOMIC DNA]</scope>
    <source>
        <strain evidence="1 2">C2206</strain>
    </source>
</reference>
<dbReference type="KEGG" id="hhg:XM38_027110"/>
<dbReference type="PANTHER" id="PTHR33352:SF3">
    <property type="entry name" value="SLR1612 PROTEIN"/>
    <property type="match status" value="1"/>
</dbReference>
<dbReference type="EMBL" id="CP021983">
    <property type="protein sequence ID" value="ASC71757.1"/>
    <property type="molecule type" value="Genomic_DNA"/>
</dbReference>
<dbReference type="PANTHER" id="PTHR33352">
    <property type="entry name" value="SLR1095 PROTEIN"/>
    <property type="match status" value="1"/>
</dbReference>
<sequence length="79" mass="9409">MPDVGASPSRDVFHDFQPELLRFTFRPPTHWPEQVFSGSDMNLYYDGRYPNWYKRPDWFGVVGVPRLYDGHDLRLSYVI</sequence>
<accession>A0A1Z3HNM1</accession>
<proteinExistence type="predicted"/>
<dbReference type="Proteomes" id="UP000191901">
    <property type="component" value="Chromosome"/>
</dbReference>